<feature type="domain" description="Periplasmic copper-binding protein NosD beta helix" evidence="2">
    <location>
        <begin position="770"/>
        <end position="893"/>
    </location>
</feature>
<evidence type="ECO:0000313" key="4">
    <source>
        <dbReference type="EMBL" id="PIV13916.1"/>
    </source>
</evidence>
<dbReference type="AlphaFoldDB" id="A0A2H9M2Q4"/>
<dbReference type="NCBIfam" id="TIGR03804">
    <property type="entry name" value="para_beta_helix"/>
    <property type="match status" value="3"/>
</dbReference>
<proteinExistence type="predicted"/>
<sequence length="894" mass="97709">MVKSQELFRALFCVLFIVFLSITPIFAFSFDDILAFFGMKTATGYVVFDTNITCECSDCASCSQMLWENNNCKVVMLKKDLSFINGTCCVKPPPIISAGRDNPINGKTLDCKAHTIDSEMGLEIKDAQNIAIKNCNIKSKNAFVFENIRNSEISNIQLVVRGYGIRIYNSNNISLKNLNISSDKKKPSTASVVNASHIGANASLASFVGVNISNSQNIILLRSDFSDVGEAIAMVNSSDIVVKNSSIHAVSSGISAQKISNLTFENNKIYSLVPGNLQQIQSCIAMRIADSEELFIKNNIFANTTCDSQNNIRQPIIILIEYSNKTTIYNNTITNNKGISNNPNSEGNIASSYDIIISNSSENLLQDNMIYSNIAGCIAKEGDSCCIALKYGISLDNTSNNTIINNNIKNNTAYQTCGNKTTTSISYGVNIMSSTFNNITANVIVGHTFDLFVRNSNQTSGSGNAGNSASGWSEGGKIGFTYTGNEIFKVQKVSFEKLKQELPITDNRSIGCTFNGGADMRMDYDGNLVVDEVDVALFNATVESKNWTGLCKGACDLDKNGEINEKDIKKFEEYVKNNCKFKISREVEGDELSIKYLLKNVDGSIPLSVYDVYKNETVGFRKGDSSWIYLKDVLSPSNIPVITSIFEGVGKFLRGARGTNAKLYQYSGDSALCSRFDDCVYEGYCYKKNETFAILTENKTGHVRCDALVIYAESEATTCTCNSCTDCNNKLNNASCTIVKLTADITNHAGTCIDNPANFNNKTFDCQGHTIDGDDSDVDYGIGLSGKSGNIIKNCVVTDFFYGIYLYSSSNNNTLINNTANSNRFGIFLFSSSNNNILTDNTANSNYWEGIYLLFSSNNNTLTNNTANSNSNHGIVLLSSLNNTLTNNTANSNS</sequence>
<gene>
    <name evidence="4" type="ORF">COS45_00305</name>
</gene>
<dbReference type="InterPro" id="IPR018247">
    <property type="entry name" value="EF_Hand_1_Ca_BS"/>
</dbReference>
<organism evidence="4 5">
    <name type="scientific">Huberarchaeum crystalense</name>
    <dbReference type="NCBI Taxonomy" id="2014257"/>
    <lineage>
        <taxon>Archaea</taxon>
        <taxon>Candidatus Huberarchaeota</taxon>
        <taxon>Candidatus Huberarchaeia</taxon>
        <taxon>Candidatus Huberarchaeales</taxon>
        <taxon>Candidatus Huberarchaeaceae</taxon>
        <taxon>Candidatus Huberarchaeum</taxon>
    </lineage>
</organism>
<feature type="domain" description="Right handed beta helix" evidence="3">
    <location>
        <begin position="121"/>
        <end position="271"/>
    </location>
</feature>
<dbReference type="InterPro" id="IPR036439">
    <property type="entry name" value="Dockerin_dom_sf"/>
</dbReference>
<evidence type="ECO:0000256" key="1">
    <source>
        <dbReference type="ARBA" id="ARBA00016512"/>
    </source>
</evidence>
<protein>
    <recommendedName>
        <fullName evidence="1">Probable pectate lyase C</fullName>
    </recommendedName>
</protein>
<dbReference type="GO" id="GO:0000272">
    <property type="term" value="P:polysaccharide catabolic process"/>
    <property type="evidence" value="ECO:0007669"/>
    <property type="project" value="InterPro"/>
</dbReference>
<comment type="caution">
    <text evidence="4">The sequence shown here is derived from an EMBL/GenBank/DDBJ whole genome shotgun (WGS) entry which is preliminary data.</text>
</comment>
<feature type="non-terminal residue" evidence="4">
    <location>
        <position position="894"/>
    </location>
</feature>
<dbReference type="Gene3D" id="1.10.1330.10">
    <property type="entry name" value="Dockerin domain"/>
    <property type="match status" value="1"/>
</dbReference>
<dbReference type="InterPro" id="IPR007742">
    <property type="entry name" value="NosD_dom"/>
</dbReference>
<dbReference type="InterPro" id="IPR012334">
    <property type="entry name" value="Pectin_lyas_fold"/>
</dbReference>
<dbReference type="Proteomes" id="UP000230713">
    <property type="component" value="Unassembled WGS sequence"/>
</dbReference>
<dbReference type="InterPro" id="IPR011050">
    <property type="entry name" value="Pectin_lyase_fold/virulence"/>
</dbReference>
<reference evidence="5" key="1">
    <citation type="submission" date="2017-09" db="EMBL/GenBank/DDBJ databases">
        <title>Depth-based differentiation of microbial function through sediment-hosted aquifers and enrichment of novel symbionts in the deep terrestrial subsurface.</title>
        <authorList>
            <person name="Probst A.J."/>
            <person name="Ladd B."/>
            <person name="Jarett J.K."/>
            <person name="Geller-Mcgrath D.E."/>
            <person name="Sieber C.M.K."/>
            <person name="Emerson J.B."/>
            <person name="Anantharaman K."/>
            <person name="Thomas B.C."/>
            <person name="Malmstrom R."/>
            <person name="Stieglmeier M."/>
            <person name="Klingl A."/>
            <person name="Woyke T."/>
            <person name="Ryan C.M."/>
            <person name="Banfield J.F."/>
        </authorList>
    </citation>
    <scope>NUCLEOTIDE SEQUENCE [LARGE SCALE GENOMIC DNA]</scope>
</reference>
<evidence type="ECO:0000259" key="3">
    <source>
        <dbReference type="Pfam" id="PF13229"/>
    </source>
</evidence>
<dbReference type="InterPro" id="IPR039448">
    <property type="entry name" value="Beta_helix"/>
</dbReference>
<dbReference type="InterPro" id="IPR006626">
    <property type="entry name" value="PbH1"/>
</dbReference>
<dbReference type="Pfam" id="PF13229">
    <property type="entry name" value="Beta_helix"/>
    <property type="match status" value="1"/>
</dbReference>
<dbReference type="PROSITE" id="PS00018">
    <property type="entry name" value="EF_HAND_1"/>
    <property type="match status" value="1"/>
</dbReference>
<evidence type="ECO:0000313" key="5">
    <source>
        <dbReference type="Proteomes" id="UP000230713"/>
    </source>
</evidence>
<accession>A0A2H9M2Q4</accession>
<name>A0A2H9M2Q4_HUBC1</name>
<evidence type="ECO:0000259" key="2">
    <source>
        <dbReference type="Pfam" id="PF05048"/>
    </source>
</evidence>
<dbReference type="Pfam" id="PF05048">
    <property type="entry name" value="NosD"/>
    <property type="match status" value="1"/>
</dbReference>
<dbReference type="SUPFAM" id="SSF51126">
    <property type="entry name" value="Pectin lyase-like"/>
    <property type="match status" value="2"/>
</dbReference>
<dbReference type="EMBL" id="PEUT01000004">
    <property type="protein sequence ID" value="PIV13916.1"/>
    <property type="molecule type" value="Genomic_DNA"/>
</dbReference>
<dbReference type="Gene3D" id="2.160.20.10">
    <property type="entry name" value="Single-stranded right-handed beta-helix, Pectin lyase-like"/>
    <property type="match status" value="2"/>
</dbReference>
<dbReference type="SMART" id="SM00710">
    <property type="entry name" value="PbH1"/>
    <property type="match status" value="10"/>
</dbReference>
<dbReference type="InterPro" id="IPR022441">
    <property type="entry name" value="Para_beta_helix_rpt-2"/>
</dbReference>